<evidence type="ECO:0000313" key="9">
    <source>
        <dbReference type="Proteomes" id="UP001498421"/>
    </source>
</evidence>
<dbReference type="PANTHER" id="PTHR15272">
    <property type="entry name" value="CHROMATIN ASSEMBLY FACTOR 1 SUBUNIT A CAF-1 SUBUNIT A"/>
    <property type="match status" value="1"/>
</dbReference>
<keyword evidence="4" id="KW-0539">Nucleus</keyword>
<evidence type="ECO:0000256" key="4">
    <source>
        <dbReference type="ARBA" id="ARBA00023242"/>
    </source>
</evidence>
<feature type="domain" description="Chromatin assembly factor 1 subunit Cac1-like C-terminal" evidence="7">
    <location>
        <begin position="570"/>
        <end position="626"/>
    </location>
</feature>
<dbReference type="Pfam" id="PF21796">
    <property type="entry name" value="Cac1_C"/>
    <property type="match status" value="1"/>
</dbReference>
<evidence type="ECO:0000259" key="7">
    <source>
        <dbReference type="Pfam" id="PF21796"/>
    </source>
</evidence>
<protein>
    <submittedName>
        <fullName evidence="8">Uncharacterized protein</fullName>
    </submittedName>
</protein>
<dbReference type="Pfam" id="PF12253">
    <property type="entry name" value="CAF1A_dimeriz"/>
    <property type="match status" value="1"/>
</dbReference>
<keyword evidence="2" id="KW-0227">DNA damage</keyword>
<feature type="compositionally biased region" description="Basic and acidic residues" evidence="5">
    <location>
        <begin position="1"/>
        <end position="32"/>
    </location>
</feature>
<accession>A0ABR1IBU1</accession>
<feature type="compositionally biased region" description="Polar residues" evidence="5">
    <location>
        <begin position="70"/>
        <end position="102"/>
    </location>
</feature>
<gene>
    <name evidence="8" type="ORF">QQZ08_003056</name>
</gene>
<keyword evidence="3" id="KW-0234">DNA repair</keyword>
<evidence type="ECO:0000256" key="1">
    <source>
        <dbReference type="ARBA" id="ARBA00004123"/>
    </source>
</evidence>
<evidence type="ECO:0000256" key="3">
    <source>
        <dbReference type="ARBA" id="ARBA00023204"/>
    </source>
</evidence>
<feature type="compositionally biased region" description="Low complexity" evidence="5">
    <location>
        <begin position="103"/>
        <end position="114"/>
    </location>
</feature>
<proteinExistence type="predicted"/>
<name>A0ABR1IBU1_9HYPO</name>
<feature type="compositionally biased region" description="Low complexity" evidence="5">
    <location>
        <begin position="33"/>
        <end position="44"/>
    </location>
</feature>
<reference evidence="8 9" key="1">
    <citation type="journal article" date="2025" name="Microbiol. Resour. Announc.">
        <title>Draft genome sequences for Neonectria magnoliae and Neonectria punicea, canker pathogens of Liriodendron tulipifera and Acer saccharum in West Virginia.</title>
        <authorList>
            <person name="Petronek H.M."/>
            <person name="Kasson M.T."/>
            <person name="Metheny A.M."/>
            <person name="Stauder C.M."/>
            <person name="Lovett B."/>
            <person name="Lynch S.C."/>
            <person name="Garnas J.R."/>
            <person name="Kasson L.R."/>
            <person name="Stajich J.E."/>
        </authorList>
    </citation>
    <scope>NUCLEOTIDE SEQUENCE [LARGE SCALE GENOMIC DNA]</scope>
    <source>
        <strain evidence="8 9">NRRL 64651</strain>
    </source>
</reference>
<feature type="domain" description="Chromatin assembly factor 1 subunit A dimerization" evidence="6">
    <location>
        <begin position="376"/>
        <end position="452"/>
    </location>
</feature>
<comment type="caution">
    <text evidence="8">The sequence shown here is derived from an EMBL/GenBank/DDBJ whole genome shotgun (WGS) entry which is preliminary data.</text>
</comment>
<dbReference type="EMBL" id="JAZAVK010000020">
    <property type="protein sequence ID" value="KAK7430308.1"/>
    <property type="molecule type" value="Genomic_DNA"/>
</dbReference>
<evidence type="ECO:0000313" key="8">
    <source>
        <dbReference type="EMBL" id="KAK7430308.1"/>
    </source>
</evidence>
<evidence type="ECO:0000256" key="2">
    <source>
        <dbReference type="ARBA" id="ARBA00022763"/>
    </source>
</evidence>
<organism evidence="8 9">
    <name type="scientific">Neonectria magnoliae</name>
    <dbReference type="NCBI Taxonomy" id="2732573"/>
    <lineage>
        <taxon>Eukaryota</taxon>
        <taxon>Fungi</taxon>
        <taxon>Dikarya</taxon>
        <taxon>Ascomycota</taxon>
        <taxon>Pezizomycotina</taxon>
        <taxon>Sordariomycetes</taxon>
        <taxon>Hypocreomycetidae</taxon>
        <taxon>Hypocreales</taxon>
        <taxon>Nectriaceae</taxon>
        <taxon>Neonectria</taxon>
    </lineage>
</organism>
<feature type="compositionally biased region" description="Basic and acidic residues" evidence="5">
    <location>
        <begin position="124"/>
        <end position="218"/>
    </location>
</feature>
<evidence type="ECO:0000256" key="5">
    <source>
        <dbReference type="SAM" id="MobiDB-lite"/>
    </source>
</evidence>
<dbReference type="PANTHER" id="PTHR15272:SF0">
    <property type="entry name" value="CHROMATIN ASSEMBLY FACTOR 1 SUBUNIT A"/>
    <property type="match status" value="1"/>
</dbReference>
<dbReference type="InterPro" id="IPR048800">
    <property type="entry name" value="Cac1-like_C"/>
</dbReference>
<feature type="region of interest" description="Disordered" evidence="5">
    <location>
        <begin position="1"/>
        <end position="261"/>
    </location>
</feature>
<sequence>MSPNVRESEATCRKRSHDEFAGERVKAEDTEVTKTTVTGTTQATIDSMLPAMAEVDNQRSPRGSPGLTEAGSSTPTRKSPSPQTPTNKATTQISTSLLKANVTSGSGSHSKSTTNPPAKRKRLTSAEKEARDKELAEQKKEREEAKAVEKAVKAVERAKAEEEKAARLKEQASKKAKAEEEKAAKAEEKAAKAKEREDKKRKKEEEQKRLQDEKEKKARSQRTLSTFFKAPSTPKKSDNTPGHDNSKDHSSPVKTTTKESGTMYEKMFNPFFVKAQTRMAVLGPQMDEETRSVKSRILDESIGGKRSEEVNSGPFDPMTIFALPGKVSRRGKLHHPVKHVMEQAYKQTEKSDNTDPDHVSKVMKEARRKLAKIPMKVIAFSQDVRPPYYGTMTFKPFALGQRNLNQLARKPTGRRLPLDYDYDSEAEWQEEEGEDLDMVDDEEELDDEDDMEEFLDDSEDAGLTRGIFANAMEPDCTGICFEDDKRLTLNQTTYDHRMEFIHDAFEQGYSIDPFSTEYWESELKSKTVKASQPGETGAKMPPPSAPANAFVALAGGAATDGLKLVKSELMDDVKKAILDNAALSKIGILDVIYYQFASNKVSRTEVKNTLERVAERKGQGRQKAWALKPGHEIS</sequence>
<dbReference type="Proteomes" id="UP001498421">
    <property type="component" value="Unassembled WGS sequence"/>
</dbReference>
<dbReference type="InterPro" id="IPR022043">
    <property type="entry name" value="CAF1A_DD"/>
</dbReference>
<comment type="subcellular location">
    <subcellularLocation>
        <location evidence="1">Nucleus</location>
    </subcellularLocation>
</comment>
<evidence type="ECO:0000259" key="6">
    <source>
        <dbReference type="Pfam" id="PF12253"/>
    </source>
</evidence>
<keyword evidence="9" id="KW-1185">Reference proteome</keyword>